<dbReference type="KEGG" id="pox:MB84_27920"/>
<gene>
    <name evidence="1" type="ORF">MB84_27920</name>
</gene>
<name>A0A0G3IHL4_9BURK</name>
<organism evidence="1 2">
    <name type="scientific">Pandoraea oxalativorans</name>
    <dbReference type="NCBI Taxonomy" id="573737"/>
    <lineage>
        <taxon>Bacteria</taxon>
        <taxon>Pseudomonadati</taxon>
        <taxon>Pseudomonadota</taxon>
        <taxon>Betaproteobacteria</taxon>
        <taxon>Burkholderiales</taxon>
        <taxon>Burkholderiaceae</taxon>
        <taxon>Pandoraea</taxon>
    </lineage>
</organism>
<sequence>MKRVCAAAAVLPMPRVTGVTGKFCASTGQRAGGSLSLSGGYSAFFVDVIFSGLLFPDPVSAAPGL</sequence>
<dbReference type="PATRIC" id="fig|573737.6.peg.5461"/>
<keyword evidence="1" id="KW-0614">Plasmid</keyword>
<dbReference type="EMBL" id="CP011518">
    <property type="protein sequence ID" value="AKK24665.1"/>
    <property type="molecule type" value="Genomic_DNA"/>
</dbReference>
<accession>A0A0G3IHL4</accession>
<dbReference type="Proteomes" id="UP000035050">
    <property type="component" value="Plasmid pPO70-1"/>
</dbReference>
<geneLocation type="plasmid" evidence="1 2">
    <name>pPO70-1</name>
</geneLocation>
<keyword evidence="2" id="KW-1185">Reference proteome</keyword>
<proteinExistence type="predicted"/>
<reference evidence="1" key="1">
    <citation type="submission" date="2016-06" db="EMBL/GenBank/DDBJ databases">
        <title>Pandoraea oxalativorans DSM 23570 Genome Sequencing.</title>
        <authorList>
            <person name="Ee R."/>
            <person name="Lim Y.-L."/>
            <person name="Yong D."/>
            <person name="Yin W.-F."/>
            <person name="Chan K.-G."/>
        </authorList>
    </citation>
    <scope>NUCLEOTIDE SEQUENCE</scope>
    <source>
        <strain evidence="1">DSM 23570</strain>
        <plasmid evidence="1">pPO70-1</plasmid>
    </source>
</reference>
<dbReference type="AlphaFoldDB" id="A0A0G3IHL4"/>
<protein>
    <submittedName>
        <fullName evidence="1">Uncharacterized protein</fullName>
    </submittedName>
</protein>
<evidence type="ECO:0000313" key="2">
    <source>
        <dbReference type="Proteomes" id="UP000035050"/>
    </source>
</evidence>
<evidence type="ECO:0000313" key="1">
    <source>
        <dbReference type="EMBL" id="AKK24665.1"/>
    </source>
</evidence>